<evidence type="ECO:0000256" key="2">
    <source>
        <dbReference type="ARBA" id="ARBA00006574"/>
    </source>
</evidence>
<feature type="transmembrane region" description="Helical" evidence="8">
    <location>
        <begin position="17"/>
        <end position="37"/>
    </location>
</feature>
<feature type="transmembrane region" description="Helical" evidence="8">
    <location>
        <begin position="182"/>
        <end position="204"/>
    </location>
</feature>
<name>A0AAD5D8K5_AMBAR</name>
<evidence type="ECO:0000256" key="8">
    <source>
        <dbReference type="SAM" id="Phobius"/>
    </source>
</evidence>
<dbReference type="PANTHER" id="PTHR31942">
    <property type="entry name" value="MLO-LIKE PROTEIN 1"/>
    <property type="match status" value="1"/>
</dbReference>
<keyword evidence="6 8" id="KW-0472">Membrane</keyword>
<sequence length="353" mass="39465">MAGGEGEGSSLEFTPTWVVAAVCTVIVGISLAVERLLHYAGKKLKKAGQKPLFEALQKIKEELMLLGFISLLLTVFQSRIVKICVKESITEHLLPCSLRDKKEALNPKPEGTSHIRHLLAEEAAAVGYCAAKTHCKANPKFNFHKYMIRALEDDFKKVVGIRQLVSVGIRGHILVAERWHTYFWIAFIPFIVSTLTHLTLLLAVGTKLEHIIIQLAHEVAEKHVAIEGDLVVQPSDDHFWFHRPKIVLFFIHFILFQNAFEIAFFFWIWVLCSYSTLPLYALVTQMGTHFKRSIFDEHIQAKVVGWAMHAKKKMANNGGTNGNGHDGSAATTSAATSAFKGIQLGKINQNQQS</sequence>
<gene>
    <name evidence="9" type="ORF">M8C21_030158</name>
</gene>
<dbReference type="EMBL" id="JAMZMK010001292">
    <property type="protein sequence ID" value="KAI7755312.1"/>
    <property type="molecule type" value="Genomic_DNA"/>
</dbReference>
<comment type="subcellular location">
    <subcellularLocation>
        <location evidence="1">Membrane</location>
        <topology evidence="1">Multi-pass membrane protein</topology>
    </subcellularLocation>
</comment>
<dbReference type="GO" id="GO:0016020">
    <property type="term" value="C:membrane"/>
    <property type="evidence" value="ECO:0007669"/>
    <property type="project" value="UniProtKB-SubCell"/>
</dbReference>
<keyword evidence="5 8" id="KW-1133">Transmembrane helix</keyword>
<proteinExistence type="inferred from homology"/>
<comment type="caution">
    <text evidence="9">The sequence shown here is derived from an EMBL/GenBank/DDBJ whole genome shotgun (WGS) entry which is preliminary data.</text>
</comment>
<dbReference type="GO" id="GO:0006952">
    <property type="term" value="P:defense response"/>
    <property type="evidence" value="ECO:0007669"/>
    <property type="project" value="UniProtKB-KW"/>
</dbReference>
<accession>A0AAD5D8K5</accession>
<evidence type="ECO:0000256" key="1">
    <source>
        <dbReference type="ARBA" id="ARBA00004141"/>
    </source>
</evidence>
<evidence type="ECO:0000256" key="7">
    <source>
        <dbReference type="ARBA" id="ARBA00023265"/>
    </source>
</evidence>
<evidence type="ECO:0000256" key="5">
    <source>
        <dbReference type="ARBA" id="ARBA00022989"/>
    </source>
</evidence>
<keyword evidence="7" id="KW-0568">Pathogenesis-related protein</keyword>
<reference evidence="9" key="1">
    <citation type="submission" date="2022-06" db="EMBL/GenBank/DDBJ databases">
        <title>Uncovering the hologenomic basis of an extraordinary plant invasion.</title>
        <authorList>
            <person name="Bieker V.C."/>
            <person name="Martin M.D."/>
            <person name="Gilbert T."/>
            <person name="Hodgins K."/>
            <person name="Battlay P."/>
            <person name="Petersen B."/>
            <person name="Wilson J."/>
        </authorList>
    </citation>
    <scope>NUCLEOTIDE SEQUENCE</scope>
    <source>
        <strain evidence="9">AA19_3_7</strain>
        <tissue evidence="9">Leaf</tissue>
    </source>
</reference>
<evidence type="ECO:0000256" key="6">
    <source>
        <dbReference type="ARBA" id="ARBA00023136"/>
    </source>
</evidence>
<evidence type="ECO:0000256" key="3">
    <source>
        <dbReference type="ARBA" id="ARBA00022692"/>
    </source>
</evidence>
<keyword evidence="3 8" id="KW-0812">Transmembrane</keyword>
<dbReference type="InterPro" id="IPR004326">
    <property type="entry name" value="Mlo"/>
</dbReference>
<evidence type="ECO:0000313" key="9">
    <source>
        <dbReference type="EMBL" id="KAI7755312.1"/>
    </source>
</evidence>
<keyword evidence="4" id="KW-0611">Plant defense</keyword>
<dbReference type="Pfam" id="PF03094">
    <property type="entry name" value="Mlo"/>
    <property type="match status" value="2"/>
</dbReference>
<evidence type="ECO:0000256" key="4">
    <source>
        <dbReference type="ARBA" id="ARBA00022821"/>
    </source>
</evidence>
<evidence type="ECO:0008006" key="11">
    <source>
        <dbReference type="Google" id="ProtNLM"/>
    </source>
</evidence>
<keyword evidence="10" id="KW-1185">Reference proteome</keyword>
<dbReference type="PANTHER" id="PTHR31942:SF52">
    <property type="entry name" value="MLO-LIKE PROTEIN 1"/>
    <property type="match status" value="1"/>
</dbReference>
<comment type="similarity">
    <text evidence="2">Belongs to the MLO family.</text>
</comment>
<evidence type="ECO:0000313" key="10">
    <source>
        <dbReference type="Proteomes" id="UP001206925"/>
    </source>
</evidence>
<dbReference type="Proteomes" id="UP001206925">
    <property type="component" value="Unassembled WGS sequence"/>
</dbReference>
<organism evidence="9 10">
    <name type="scientific">Ambrosia artemisiifolia</name>
    <name type="common">Common ragweed</name>
    <dbReference type="NCBI Taxonomy" id="4212"/>
    <lineage>
        <taxon>Eukaryota</taxon>
        <taxon>Viridiplantae</taxon>
        <taxon>Streptophyta</taxon>
        <taxon>Embryophyta</taxon>
        <taxon>Tracheophyta</taxon>
        <taxon>Spermatophyta</taxon>
        <taxon>Magnoliopsida</taxon>
        <taxon>eudicotyledons</taxon>
        <taxon>Gunneridae</taxon>
        <taxon>Pentapetalae</taxon>
        <taxon>asterids</taxon>
        <taxon>campanulids</taxon>
        <taxon>Asterales</taxon>
        <taxon>Asteraceae</taxon>
        <taxon>Asteroideae</taxon>
        <taxon>Heliantheae alliance</taxon>
        <taxon>Heliantheae</taxon>
        <taxon>Ambrosia</taxon>
    </lineage>
</organism>
<dbReference type="AlphaFoldDB" id="A0AAD5D8K5"/>
<protein>
    <recommendedName>
        <fullName evidence="11">MLO-like protein</fullName>
    </recommendedName>
</protein>